<dbReference type="Pfam" id="PF20417">
    <property type="entry name" value="Gemin6_C"/>
    <property type="match status" value="1"/>
</dbReference>
<name>A0A0B6Z839_9EUPU</name>
<dbReference type="AlphaFoldDB" id="A0A0B6Z839"/>
<dbReference type="InterPro" id="IPR047574">
    <property type="entry name" value="AD"/>
</dbReference>
<dbReference type="GO" id="GO:0005634">
    <property type="term" value="C:nucleus"/>
    <property type="evidence" value="ECO:0007669"/>
    <property type="project" value="InterPro"/>
</dbReference>
<evidence type="ECO:0000259" key="1">
    <source>
        <dbReference type="PROSITE" id="PS52001"/>
    </source>
</evidence>
<dbReference type="Gene3D" id="2.30.30.100">
    <property type="match status" value="1"/>
</dbReference>
<organism evidence="2">
    <name type="scientific">Arion vulgaris</name>
    <dbReference type="NCBI Taxonomy" id="1028688"/>
    <lineage>
        <taxon>Eukaryota</taxon>
        <taxon>Metazoa</taxon>
        <taxon>Spiralia</taxon>
        <taxon>Lophotrochozoa</taxon>
        <taxon>Mollusca</taxon>
        <taxon>Gastropoda</taxon>
        <taxon>Heterobranchia</taxon>
        <taxon>Euthyneura</taxon>
        <taxon>Panpulmonata</taxon>
        <taxon>Eupulmonata</taxon>
        <taxon>Stylommatophora</taxon>
        <taxon>Helicina</taxon>
        <taxon>Arionoidea</taxon>
        <taxon>Arionidae</taxon>
        <taxon>Arion</taxon>
    </lineage>
</organism>
<dbReference type="InterPro" id="IPR046857">
    <property type="entry name" value="Gemin6_Sm-like_dom"/>
</dbReference>
<reference evidence="2" key="1">
    <citation type="submission" date="2014-12" db="EMBL/GenBank/DDBJ databases">
        <title>Insight into the proteome of Arion vulgaris.</title>
        <authorList>
            <person name="Aradska J."/>
            <person name="Bulat T."/>
            <person name="Smidak R."/>
            <person name="Sarate P."/>
            <person name="Gangsoo J."/>
            <person name="Sialana F."/>
            <person name="Bilban M."/>
            <person name="Lubec G."/>
        </authorList>
    </citation>
    <scope>NUCLEOTIDE SEQUENCE</scope>
    <source>
        <tissue evidence="2">Skin</tissue>
    </source>
</reference>
<accession>A0A0B6Z839</accession>
<dbReference type="GO" id="GO:0032797">
    <property type="term" value="C:SMN complex"/>
    <property type="evidence" value="ECO:0007669"/>
    <property type="project" value="TreeGrafter"/>
</dbReference>
<dbReference type="Pfam" id="PF06372">
    <property type="entry name" value="Gemin6"/>
    <property type="match status" value="1"/>
</dbReference>
<sequence length="191" mass="21065">MDHVIQELKGIEEIDSVKLHPIFTKDPADWMKLVNHQIQVTTENGQVHVGHVYTVDPVSESIVLISPVGTSFETSSNIALKLLVGASVTDVKIISEGTEIVKRSFNQLFRPAIDETLSDEALNARKLKLKAWFEKNRLPVTLGGDSQQYLTVAGVITVQPPYTEDSCLSTNEIILSRIQALINNMPDDVSG</sequence>
<proteinExistence type="predicted"/>
<dbReference type="PANTHER" id="PTHR14710">
    <property type="entry name" value="GEM-ASSOCIATED PROTEIN 6"/>
    <property type="match status" value="1"/>
</dbReference>
<dbReference type="InterPro" id="IPR046856">
    <property type="entry name" value="Gemin6_C"/>
</dbReference>
<feature type="domain" description="AD" evidence="1">
    <location>
        <begin position="98"/>
        <end position="190"/>
    </location>
</feature>
<evidence type="ECO:0000313" key="2">
    <source>
        <dbReference type="EMBL" id="CEK64693.1"/>
    </source>
</evidence>
<dbReference type="GO" id="GO:0000245">
    <property type="term" value="P:spliceosomal complex assembly"/>
    <property type="evidence" value="ECO:0007669"/>
    <property type="project" value="InterPro"/>
</dbReference>
<dbReference type="PANTHER" id="PTHR14710:SF2">
    <property type="entry name" value="GEM-ASSOCIATED PROTEIN 6"/>
    <property type="match status" value="1"/>
</dbReference>
<dbReference type="InterPro" id="IPR009422">
    <property type="entry name" value="Gemin6"/>
</dbReference>
<dbReference type="PROSITE" id="PS52001">
    <property type="entry name" value="AD"/>
    <property type="match status" value="1"/>
</dbReference>
<gene>
    <name evidence="2" type="primary">ORF52558</name>
</gene>
<dbReference type="GO" id="GO:0000387">
    <property type="term" value="P:spliceosomal snRNP assembly"/>
    <property type="evidence" value="ECO:0007669"/>
    <property type="project" value="TreeGrafter"/>
</dbReference>
<dbReference type="EMBL" id="HACG01017828">
    <property type="protein sequence ID" value="CEK64693.1"/>
    <property type="molecule type" value="Transcribed_RNA"/>
</dbReference>
<protein>
    <recommendedName>
        <fullName evidence="1">AD domain-containing protein</fullName>
    </recommendedName>
</protein>